<evidence type="ECO:0000313" key="6">
    <source>
        <dbReference type="EMBL" id="ANY68110.1"/>
    </source>
</evidence>
<dbReference type="Pfam" id="PF12833">
    <property type="entry name" value="HTH_18"/>
    <property type="match status" value="1"/>
</dbReference>
<dbReference type="Pfam" id="PF02311">
    <property type="entry name" value="AraC_binding"/>
    <property type="match status" value="1"/>
</dbReference>
<dbReference type="InterPro" id="IPR018060">
    <property type="entry name" value="HTH_AraC"/>
</dbReference>
<dbReference type="EMBL" id="CP016808">
    <property type="protein sequence ID" value="ANY68110.1"/>
    <property type="molecule type" value="Genomic_DNA"/>
</dbReference>
<protein>
    <recommendedName>
        <fullName evidence="7">AraC family transcriptional regulator</fullName>
    </recommendedName>
</protein>
<dbReference type="InterPro" id="IPR003313">
    <property type="entry name" value="AraC-bd"/>
</dbReference>
<dbReference type="PROSITE" id="PS01124">
    <property type="entry name" value="HTH_ARAC_FAMILY_2"/>
    <property type="match status" value="1"/>
</dbReference>
<evidence type="ECO:0000256" key="3">
    <source>
        <dbReference type="ARBA" id="ARBA00023163"/>
    </source>
</evidence>
<keyword evidence="1" id="KW-0805">Transcription regulation</keyword>
<dbReference type="RefSeq" id="WP_172455541.1">
    <property type="nucleotide sequence ID" value="NZ_CP016808.1"/>
</dbReference>
<keyword evidence="3" id="KW-0804">Transcription</keyword>
<dbReference type="PRINTS" id="PR00032">
    <property type="entry name" value="HTHARAC"/>
</dbReference>
<evidence type="ECO:0000256" key="2">
    <source>
        <dbReference type="ARBA" id="ARBA00023125"/>
    </source>
</evidence>
<dbReference type="InterPro" id="IPR020449">
    <property type="entry name" value="Tscrpt_reg_AraC-type_HTH"/>
</dbReference>
<dbReference type="PANTHER" id="PTHR43280:SF2">
    <property type="entry name" value="HTH-TYPE TRANSCRIPTIONAL REGULATOR EXSA"/>
    <property type="match status" value="1"/>
</dbReference>
<evidence type="ECO:0000259" key="4">
    <source>
        <dbReference type="PROSITE" id="PS01124"/>
    </source>
</evidence>
<sequence length="541" mass="61581">MNGEQHAFLKQIIIEIPLFVQVKGDLGPVIQQQTVQHQTLLVVAGGKGELLINHQPFKLSTKAVFLIPAGAAIEIHNRQRYGLQLYLLSFELFRQSKADAGVRLYEKDDHFPIRGQLRLAKPGRVLQMVKQLYERMMVKQEGNGLQNSFELQHLLQELLLQDSLHAAVSAERSFDRSIKYLQNAFHTDITLGNLAERAGLNASYYSFLFAKKMGKGPIEYLTELRMNRAKERLLLSGDKIQQIAREVGYKDEFYFSRRFKAQQGLSPSAYSRHHPAHIVPLSFAYTDHLFALGMIPLAAQVNEQYATISEHIELPLERLQSLKQWREQLLKVKPELIICKDNISVAMRENLSDVAPIIAFPWMEMDVYGHLSALAKLTNKQKAAEEWMEHHENKAALGRKKVAAIAGGAAVTICGLSDGQYRIYGDRNMGHVFYRSLQLNPSEKLRGEMDKHMPGTGLDWMEIDAGQLCEYESDYLIFIAKTEADRKAMQLQLQPGGRWCSHKAVRNKRVFQLNLGKWVVYAPLALDQQLDEAVSLFLNSR</sequence>
<dbReference type="Gene3D" id="3.40.50.1980">
    <property type="entry name" value="Nitrogenase molybdenum iron protein domain"/>
    <property type="match status" value="2"/>
</dbReference>
<dbReference type="Gene3D" id="1.10.10.60">
    <property type="entry name" value="Homeodomain-like"/>
    <property type="match status" value="2"/>
</dbReference>
<dbReference type="SMART" id="SM00342">
    <property type="entry name" value="HTH_ARAC"/>
    <property type="match status" value="1"/>
</dbReference>
<dbReference type="InterPro" id="IPR009057">
    <property type="entry name" value="Homeodomain-like_sf"/>
</dbReference>
<keyword evidence="2" id="KW-0238">DNA-binding</keyword>
<dbReference type="Pfam" id="PF01497">
    <property type="entry name" value="Peripla_BP_2"/>
    <property type="match status" value="1"/>
</dbReference>
<dbReference type="GO" id="GO:0003700">
    <property type="term" value="F:DNA-binding transcription factor activity"/>
    <property type="evidence" value="ECO:0007669"/>
    <property type="project" value="InterPro"/>
</dbReference>
<dbReference type="AlphaFoldDB" id="A0A1B2DK58"/>
<dbReference type="SUPFAM" id="SSF46689">
    <property type="entry name" value="Homeodomain-like"/>
    <property type="match status" value="2"/>
</dbReference>
<gene>
    <name evidence="6" type="ORF">BBD42_17720</name>
</gene>
<dbReference type="SUPFAM" id="SSF53807">
    <property type="entry name" value="Helical backbone' metal receptor"/>
    <property type="match status" value="1"/>
</dbReference>
<evidence type="ECO:0000256" key="1">
    <source>
        <dbReference type="ARBA" id="ARBA00023015"/>
    </source>
</evidence>
<dbReference type="PROSITE" id="PS50983">
    <property type="entry name" value="FE_B12_PBP"/>
    <property type="match status" value="1"/>
</dbReference>
<feature type="domain" description="HTH araC/xylS-type" evidence="4">
    <location>
        <begin position="175"/>
        <end position="273"/>
    </location>
</feature>
<dbReference type="GO" id="GO:0043565">
    <property type="term" value="F:sequence-specific DNA binding"/>
    <property type="evidence" value="ECO:0007669"/>
    <property type="project" value="InterPro"/>
</dbReference>
<organism evidence="6">
    <name type="scientific">Paenibacillus sp. BIHB 4019</name>
    <dbReference type="NCBI Taxonomy" id="1870819"/>
    <lineage>
        <taxon>Bacteria</taxon>
        <taxon>Bacillati</taxon>
        <taxon>Bacillota</taxon>
        <taxon>Bacilli</taxon>
        <taxon>Bacillales</taxon>
        <taxon>Paenibacillaceae</taxon>
        <taxon>Paenibacillus</taxon>
    </lineage>
</organism>
<dbReference type="InterPro" id="IPR018062">
    <property type="entry name" value="HTH_AraC-typ_CS"/>
</dbReference>
<dbReference type="PROSITE" id="PS00041">
    <property type="entry name" value="HTH_ARAC_FAMILY_1"/>
    <property type="match status" value="1"/>
</dbReference>
<evidence type="ECO:0000259" key="5">
    <source>
        <dbReference type="PROSITE" id="PS50983"/>
    </source>
</evidence>
<proteinExistence type="predicted"/>
<dbReference type="PANTHER" id="PTHR43280">
    <property type="entry name" value="ARAC-FAMILY TRANSCRIPTIONAL REGULATOR"/>
    <property type="match status" value="1"/>
</dbReference>
<name>A0A1B2DK58_9BACL</name>
<evidence type="ECO:0008006" key="7">
    <source>
        <dbReference type="Google" id="ProtNLM"/>
    </source>
</evidence>
<reference evidence="6" key="1">
    <citation type="submission" date="2016-08" db="EMBL/GenBank/DDBJ databases">
        <title>Complete Genome Seqeunce of Paenibacillus sp. BIHB 4019 from tea rhizoplane.</title>
        <authorList>
            <person name="Thakur R."/>
            <person name="Swarnkar M.K."/>
            <person name="Gulati A."/>
        </authorList>
    </citation>
    <scope>NUCLEOTIDE SEQUENCE [LARGE SCALE GENOMIC DNA]</scope>
    <source>
        <strain evidence="6">BIHB4019</strain>
    </source>
</reference>
<accession>A0A1B2DK58</accession>
<dbReference type="InterPro" id="IPR002491">
    <property type="entry name" value="ABC_transptr_periplasmic_BD"/>
</dbReference>
<feature type="domain" description="Fe/B12 periplasmic-binding" evidence="5">
    <location>
        <begin position="277"/>
        <end position="541"/>
    </location>
</feature>